<organism evidence="2 3">
    <name type="scientific">Myotis davidii</name>
    <name type="common">David's myotis</name>
    <dbReference type="NCBI Taxonomy" id="225400"/>
    <lineage>
        <taxon>Eukaryota</taxon>
        <taxon>Metazoa</taxon>
        <taxon>Chordata</taxon>
        <taxon>Craniata</taxon>
        <taxon>Vertebrata</taxon>
        <taxon>Euteleostomi</taxon>
        <taxon>Mammalia</taxon>
        <taxon>Eutheria</taxon>
        <taxon>Laurasiatheria</taxon>
        <taxon>Chiroptera</taxon>
        <taxon>Yangochiroptera</taxon>
        <taxon>Vespertilionidae</taxon>
        <taxon>Myotis</taxon>
    </lineage>
</organism>
<gene>
    <name evidence="2" type="ORF">MDA_GLEAN10020270</name>
</gene>
<evidence type="ECO:0000313" key="2">
    <source>
        <dbReference type="EMBL" id="ELK26376.1"/>
    </source>
</evidence>
<protein>
    <submittedName>
        <fullName evidence="2">Uncharacterized protein</fullName>
    </submittedName>
</protein>
<sequence length="77" mass="8003">MTVTDRSLDPGSSVSAWGGRASGLVMSQVPQSSALGLLLPVPGRRFEDQLDQAMETLGQLSSASVPKAPTSDCTKQV</sequence>
<dbReference type="AlphaFoldDB" id="L5LKE0"/>
<keyword evidence="3" id="KW-1185">Reference proteome</keyword>
<dbReference type="Proteomes" id="UP000010556">
    <property type="component" value="Unassembled WGS sequence"/>
</dbReference>
<feature type="region of interest" description="Disordered" evidence="1">
    <location>
        <begin position="58"/>
        <end position="77"/>
    </location>
</feature>
<evidence type="ECO:0000256" key="1">
    <source>
        <dbReference type="SAM" id="MobiDB-lite"/>
    </source>
</evidence>
<name>L5LKE0_MYODS</name>
<accession>L5LKE0</accession>
<dbReference type="EMBL" id="KB111160">
    <property type="protein sequence ID" value="ELK26376.1"/>
    <property type="molecule type" value="Genomic_DNA"/>
</dbReference>
<proteinExistence type="predicted"/>
<reference evidence="3" key="1">
    <citation type="journal article" date="2013" name="Science">
        <title>Comparative analysis of bat genomes provides insight into the evolution of flight and immunity.</title>
        <authorList>
            <person name="Zhang G."/>
            <person name="Cowled C."/>
            <person name="Shi Z."/>
            <person name="Huang Z."/>
            <person name="Bishop-Lilly K.A."/>
            <person name="Fang X."/>
            <person name="Wynne J.W."/>
            <person name="Xiong Z."/>
            <person name="Baker M.L."/>
            <person name="Zhao W."/>
            <person name="Tachedjian M."/>
            <person name="Zhu Y."/>
            <person name="Zhou P."/>
            <person name="Jiang X."/>
            <person name="Ng J."/>
            <person name="Yang L."/>
            <person name="Wu L."/>
            <person name="Xiao J."/>
            <person name="Feng Y."/>
            <person name="Chen Y."/>
            <person name="Sun X."/>
            <person name="Zhang Y."/>
            <person name="Marsh G.A."/>
            <person name="Crameri G."/>
            <person name="Broder C.C."/>
            <person name="Frey K.G."/>
            <person name="Wang L.F."/>
            <person name="Wang J."/>
        </authorList>
    </citation>
    <scope>NUCLEOTIDE SEQUENCE [LARGE SCALE GENOMIC DNA]</scope>
</reference>
<evidence type="ECO:0000313" key="3">
    <source>
        <dbReference type="Proteomes" id="UP000010556"/>
    </source>
</evidence>